<proteinExistence type="predicted"/>
<evidence type="ECO:0000256" key="1">
    <source>
        <dbReference type="SAM" id="Phobius"/>
    </source>
</evidence>
<keyword evidence="1" id="KW-0812">Transmembrane</keyword>
<evidence type="ECO:0008006" key="4">
    <source>
        <dbReference type="Google" id="ProtNLM"/>
    </source>
</evidence>
<evidence type="ECO:0000313" key="2">
    <source>
        <dbReference type="EMBL" id="QSX36803.1"/>
    </source>
</evidence>
<sequence length="121" mass="12657">MTPAIKAALIATFVFPGGGHLYLKKTLRGALLAAVACACLLFLMTLVYDSAQTIASGILDGSIAPNTTAIAQAMDASQVELEAKGGSVSWILLCTWLLGIIDGYRLGRKAPSQTTDDTRQA</sequence>
<evidence type="ECO:0000313" key="3">
    <source>
        <dbReference type="Proteomes" id="UP000663207"/>
    </source>
</evidence>
<name>A0ABX7R1P9_9GAMM</name>
<feature type="transmembrane region" description="Helical" evidence="1">
    <location>
        <begin position="30"/>
        <end position="48"/>
    </location>
</feature>
<protein>
    <recommendedName>
        <fullName evidence="4">TM2 domain-containing protein</fullName>
    </recommendedName>
</protein>
<keyword evidence="3" id="KW-1185">Reference proteome</keyword>
<feature type="transmembrane region" description="Helical" evidence="1">
    <location>
        <begin position="87"/>
        <end position="104"/>
    </location>
</feature>
<gene>
    <name evidence="2" type="ORF">JYB85_16230</name>
</gene>
<accession>A0ABX7R1P9</accession>
<keyword evidence="1" id="KW-1133">Transmembrane helix</keyword>
<feature type="transmembrane region" description="Helical" evidence="1">
    <location>
        <begin position="6"/>
        <end position="23"/>
    </location>
</feature>
<dbReference type="RefSeq" id="WP_207380125.1">
    <property type="nucleotide sequence ID" value="NZ_CP071502.1"/>
</dbReference>
<reference evidence="2 3" key="1">
    <citation type="submission" date="2021-03" db="EMBL/GenBank/DDBJ databases">
        <title>Novel species identification of genus Shewanella.</title>
        <authorList>
            <person name="Liu G."/>
            <person name="Zhang Q."/>
        </authorList>
    </citation>
    <scope>NUCLEOTIDE SEQUENCE [LARGE SCALE GENOMIC DNA]</scope>
    <source>
        <strain evidence="2 3">FJAT-52962</strain>
    </source>
</reference>
<dbReference type="EMBL" id="CP071502">
    <property type="protein sequence ID" value="QSX36803.1"/>
    <property type="molecule type" value="Genomic_DNA"/>
</dbReference>
<dbReference type="Proteomes" id="UP000663207">
    <property type="component" value="Chromosome"/>
</dbReference>
<organism evidence="2 3">
    <name type="scientific">Shewanella sedimentimangrovi</name>
    <dbReference type="NCBI Taxonomy" id="2814293"/>
    <lineage>
        <taxon>Bacteria</taxon>
        <taxon>Pseudomonadati</taxon>
        <taxon>Pseudomonadota</taxon>
        <taxon>Gammaproteobacteria</taxon>
        <taxon>Alteromonadales</taxon>
        <taxon>Shewanellaceae</taxon>
        <taxon>Shewanella</taxon>
    </lineage>
</organism>
<keyword evidence="1" id="KW-0472">Membrane</keyword>